<reference evidence="3" key="1">
    <citation type="journal article" date="2019" name="Int. J. Syst. Evol. Microbiol.">
        <title>The Global Catalogue of Microorganisms (GCM) 10K type strain sequencing project: providing services to taxonomists for standard genome sequencing and annotation.</title>
        <authorList>
            <consortium name="The Broad Institute Genomics Platform"/>
            <consortium name="The Broad Institute Genome Sequencing Center for Infectious Disease"/>
            <person name="Wu L."/>
            <person name="Ma J."/>
        </authorList>
    </citation>
    <scope>NUCLEOTIDE SEQUENCE [LARGE SCALE GENOMIC DNA]</scope>
    <source>
        <strain evidence="3">KCTC 42986</strain>
    </source>
</reference>
<protein>
    <submittedName>
        <fullName evidence="2">Phosphohistidine phosphatase SixA</fullName>
    </submittedName>
</protein>
<dbReference type="PANTHER" id="PTHR20935:SF1">
    <property type="entry name" value="SLL1549 PROTEIN"/>
    <property type="match status" value="1"/>
</dbReference>
<dbReference type="SMART" id="SM00855">
    <property type="entry name" value="PGAM"/>
    <property type="match status" value="1"/>
</dbReference>
<gene>
    <name evidence="2" type="primary">sixA</name>
    <name evidence="2" type="ORF">ACFOFO_13335</name>
</gene>
<dbReference type="PANTHER" id="PTHR20935">
    <property type="entry name" value="PHOSPHOGLYCERATE MUTASE-RELATED"/>
    <property type="match status" value="1"/>
</dbReference>
<proteinExistence type="predicted"/>
<dbReference type="SUPFAM" id="SSF53254">
    <property type="entry name" value="Phosphoglycerate mutase-like"/>
    <property type="match status" value="1"/>
</dbReference>
<dbReference type="EMBL" id="JBHRTP010000040">
    <property type="protein sequence ID" value="MFC3108929.1"/>
    <property type="molecule type" value="Genomic_DNA"/>
</dbReference>
<keyword evidence="3" id="KW-1185">Reference proteome</keyword>
<dbReference type="RefSeq" id="WP_390331757.1">
    <property type="nucleotide sequence ID" value="NZ_JBHRTP010000040.1"/>
</dbReference>
<dbReference type="InterPro" id="IPR004449">
    <property type="entry name" value="SixA"/>
</dbReference>
<dbReference type="InterPro" id="IPR029033">
    <property type="entry name" value="His_PPase_superfam"/>
</dbReference>
<dbReference type="Proteomes" id="UP001595530">
    <property type="component" value="Unassembled WGS sequence"/>
</dbReference>
<keyword evidence="1" id="KW-0378">Hydrolase</keyword>
<evidence type="ECO:0000313" key="2">
    <source>
        <dbReference type="EMBL" id="MFC3108929.1"/>
    </source>
</evidence>
<dbReference type="CDD" id="cd07067">
    <property type="entry name" value="HP_PGM_like"/>
    <property type="match status" value="1"/>
</dbReference>
<dbReference type="Gene3D" id="3.40.50.1240">
    <property type="entry name" value="Phosphoglycerate mutase-like"/>
    <property type="match status" value="1"/>
</dbReference>
<comment type="caution">
    <text evidence="2">The sequence shown here is derived from an EMBL/GenBank/DDBJ whole genome shotgun (WGS) entry which is preliminary data.</text>
</comment>
<name>A0ABV7F430_9BURK</name>
<dbReference type="InterPro" id="IPR013078">
    <property type="entry name" value="His_Pase_superF_clade-1"/>
</dbReference>
<accession>A0ABV7F430</accession>
<dbReference type="Pfam" id="PF00300">
    <property type="entry name" value="His_Phos_1"/>
    <property type="match status" value="1"/>
</dbReference>
<evidence type="ECO:0000256" key="1">
    <source>
        <dbReference type="ARBA" id="ARBA00022801"/>
    </source>
</evidence>
<organism evidence="2 3">
    <name type="scientific">Undibacterium arcticum</name>
    <dbReference type="NCBI Taxonomy" id="1762892"/>
    <lineage>
        <taxon>Bacteria</taxon>
        <taxon>Pseudomonadati</taxon>
        <taxon>Pseudomonadota</taxon>
        <taxon>Betaproteobacteria</taxon>
        <taxon>Burkholderiales</taxon>
        <taxon>Oxalobacteraceae</taxon>
        <taxon>Undibacterium</taxon>
    </lineage>
</organism>
<evidence type="ECO:0000313" key="3">
    <source>
        <dbReference type="Proteomes" id="UP001595530"/>
    </source>
</evidence>
<dbReference type="NCBIfam" id="TIGR00249">
    <property type="entry name" value="sixA"/>
    <property type="match status" value="1"/>
</dbReference>
<sequence length="156" mass="17134">MELILWRHAEAEIGDPEGALDEGRRLTAKGHKQAARMAEWLAANLPERCKILVSPATRAVQTAEALGRKFKIHPDLGPMAGVVQILTAANWPHAKEPVLIVGHQPTLGQIAAALVAGVEQNWSIRKGNVWWIAQKDRGDDTSNYLRAVMAPELIKK</sequence>
<dbReference type="InterPro" id="IPR051021">
    <property type="entry name" value="Mito_Ser/Thr_phosphatase"/>
</dbReference>